<evidence type="ECO:0000313" key="3">
    <source>
        <dbReference type="Proteomes" id="UP001172101"/>
    </source>
</evidence>
<evidence type="ECO:0000256" key="1">
    <source>
        <dbReference type="SAM" id="MobiDB-lite"/>
    </source>
</evidence>
<dbReference type="Proteomes" id="UP001172101">
    <property type="component" value="Unassembled WGS sequence"/>
</dbReference>
<name>A0AA40ADQ0_9PEZI</name>
<dbReference type="AlphaFoldDB" id="A0AA40ADQ0"/>
<gene>
    <name evidence="2" type="ORF">B0T26DRAFT_719270</name>
</gene>
<proteinExistence type="predicted"/>
<evidence type="ECO:0008006" key="4">
    <source>
        <dbReference type="Google" id="ProtNLM"/>
    </source>
</evidence>
<dbReference type="InterPro" id="IPR027417">
    <property type="entry name" value="P-loop_NTPase"/>
</dbReference>
<organism evidence="2 3">
    <name type="scientific">Lasiosphaeria miniovina</name>
    <dbReference type="NCBI Taxonomy" id="1954250"/>
    <lineage>
        <taxon>Eukaryota</taxon>
        <taxon>Fungi</taxon>
        <taxon>Dikarya</taxon>
        <taxon>Ascomycota</taxon>
        <taxon>Pezizomycotina</taxon>
        <taxon>Sordariomycetes</taxon>
        <taxon>Sordariomycetidae</taxon>
        <taxon>Sordariales</taxon>
        <taxon>Lasiosphaeriaceae</taxon>
        <taxon>Lasiosphaeria</taxon>
    </lineage>
</organism>
<feature type="region of interest" description="Disordered" evidence="1">
    <location>
        <begin position="89"/>
        <end position="141"/>
    </location>
</feature>
<reference evidence="2" key="1">
    <citation type="submission" date="2023-06" db="EMBL/GenBank/DDBJ databases">
        <title>Genome-scale phylogeny and comparative genomics of the fungal order Sordariales.</title>
        <authorList>
            <consortium name="Lawrence Berkeley National Laboratory"/>
            <person name="Hensen N."/>
            <person name="Bonometti L."/>
            <person name="Westerberg I."/>
            <person name="Brannstrom I.O."/>
            <person name="Guillou S."/>
            <person name="Cros-Aarteil S."/>
            <person name="Calhoun S."/>
            <person name="Haridas S."/>
            <person name="Kuo A."/>
            <person name="Mondo S."/>
            <person name="Pangilinan J."/>
            <person name="Riley R."/>
            <person name="LaButti K."/>
            <person name="Andreopoulos B."/>
            <person name="Lipzen A."/>
            <person name="Chen C."/>
            <person name="Yanf M."/>
            <person name="Daum C."/>
            <person name="Ng V."/>
            <person name="Clum A."/>
            <person name="Steindorff A."/>
            <person name="Ohm R."/>
            <person name="Martin F."/>
            <person name="Silar P."/>
            <person name="Natvig D."/>
            <person name="Lalanne C."/>
            <person name="Gautier V."/>
            <person name="Ament-velasquez S.L."/>
            <person name="Kruys A."/>
            <person name="Hutchinson M.I."/>
            <person name="Powell A.J."/>
            <person name="Barry K."/>
            <person name="Miller A.N."/>
            <person name="Grigoriev I.V."/>
            <person name="Debuchy R."/>
            <person name="Gladieux P."/>
            <person name="Thoren M.H."/>
            <person name="Johannesson H."/>
        </authorList>
    </citation>
    <scope>NUCLEOTIDE SEQUENCE</scope>
    <source>
        <strain evidence="2">SMH2392-1A</strain>
    </source>
</reference>
<keyword evidence="3" id="KW-1185">Reference proteome</keyword>
<dbReference type="GeneID" id="85325681"/>
<comment type="caution">
    <text evidence="2">The sequence shown here is derived from an EMBL/GenBank/DDBJ whole genome shotgun (WGS) entry which is preliminary data.</text>
</comment>
<protein>
    <recommendedName>
        <fullName evidence="4">G domain-containing protein</fullName>
    </recommendedName>
</protein>
<accession>A0AA40ADQ0</accession>
<dbReference type="Gene3D" id="3.40.50.300">
    <property type="entry name" value="P-loop containing nucleotide triphosphate hydrolases"/>
    <property type="match status" value="1"/>
</dbReference>
<evidence type="ECO:0000313" key="2">
    <source>
        <dbReference type="EMBL" id="KAK0714014.1"/>
    </source>
</evidence>
<feature type="compositionally biased region" description="Basic and acidic residues" evidence="1">
    <location>
        <begin position="114"/>
        <end position="128"/>
    </location>
</feature>
<dbReference type="RefSeq" id="XP_060295336.1">
    <property type="nucleotide sequence ID" value="XM_060442411.1"/>
</dbReference>
<dbReference type="EMBL" id="JAUIRO010000005">
    <property type="protein sequence ID" value="KAK0714014.1"/>
    <property type="molecule type" value="Genomic_DNA"/>
</dbReference>
<sequence length="141" mass="15526">MHTPCRLDRYATEFILVDTPGFNDTNRDDLDILRAVANFIASSPAIDIPPVAGVVLTHNITQNRVTGSARLNLAVLKALVQEERARLHDDQARHAGVAGQGQTRSPARNLLVCDDAKYRESSPSEDTRGVGGDRYLDYRGR</sequence>